<comment type="caution">
    <text evidence="1">The sequence shown here is derived from an EMBL/GenBank/DDBJ whole genome shotgun (WGS) entry which is preliminary data.</text>
</comment>
<dbReference type="Pfam" id="PF13692">
    <property type="entry name" value="Glyco_trans_1_4"/>
    <property type="match status" value="1"/>
</dbReference>
<gene>
    <name evidence="1" type="ORF">KK137_06080</name>
</gene>
<evidence type="ECO:0000313" key="2">
    <source>
        <dbReference type="Proteomes" id="UP000811255"/>
    </source>
</evidence>
<dbReference type="NCBIfam" id="TIGR03087">
    <property type="entry name" value="stp1"/>
    <property type="match status" value="1"/>
</dbReference>
<dbReference type="Proteomes" id="UP000811255">
    <property type="component" value="Unassembled WGS sequence"/>
</dbReference>
<dbReference type="CDD" id="cd03801">
    <property type="entry name" value="GT4_PimA-like"/>
    <property type="match status" value="1"/>
</dbReference>
<reference evidence="1 2" key="1">
    <citation type="submission" date="2021-05" db="EMBL/GenBank/DDBJ databases">
        <title>Croceibacterium sp. LX-88 genome sequence.</title>
        <authorList>
            <person name="Luo X."/>
        </authorList>
    </citation>
    <scope>NUCLEOTIDE SEQUENCE [LARGE SCALE GENOMIC DNA]</scope>
    <source>
        <strain evidence="1 2">LX-88</strain>
    </source>
</reference>
<dbReference type="RefSeq" id="WP_214535270.1">
    <property type="nucleotide sequence ID" value="NZ_JAHFVK010000001.1"/>
</dbReference>
<sequence>MSGVLFLAHRVPFPPDRGDKIRSHHILKALSNLGPVYVGCLADTAAERAGEMELARVSTSYCMPARTKPLALAGLEALCSGKPVSLKAFEHRELARWVRFMLATTDIDTVYVFSGQMGQYVPKDWTGRLVVDLVDVDSAKFEAYSAEKPMPMRWVNAREARLLRAEETRLAARATHTLLVSDAEAALLASRLPAGVKANISALGNGIDATTFNPGRVRTHPALVEGAANIVFTGQMDYPPNVEAALRMIDCIMPRVLASMPEARLHIVGRSPAPELVARDGVCRSRVWGEVPDVRPFLSGADLVLAPLSIARGVQNKVLEAMAMARPVVLTTAAATGVPGVDGTHFAVADTDQEIASRALGLLSDRERASRMGTAARDIVVEQRSWRAMLEPLPAIVGRPRDRNRRRHAA</sequence>
<dbReference type="PANTHER" id="PTHR12526:SF600">
    <property type="entry name" value="GLYCOSYL TRANSFERASE GROUP 1"/>
    <property type="match status" value="1"/>
</dbReference>
<dbReference type="InterPro" id="IPR017521">
    <property type="entry name" value="Sugar_tfrase_PEP-CTERM_Stp1"/>
</dbReference>
<name>A0ABS5W3K6_9SPHN</name>
<dbReference type="Gene3D" id="3.40.50.2000">
    <property type="entry name" value="Glycogen Phosphorylase B"/>
    <property type="match status" value="2"/>
</dbReference>
<proteinExistence type="predicted"/>
<dbReference type="EMBL" id="JAHFVK010000001">
    <property type="protein sequence ID" value="MBT2133897.1"/>
    <property type="molecule type" value="Genomic_DNA"/>
</dbReference>
<organism evidence="1 2">
    <name type="scientific">Croceibacterium selenioxidans</name>
    <dbReference type="NCBI Taxonomy" id="2838833"/>
    <lineage>
        <taxon>Bacteria</taxon>
        <taxon>Pseudomonadati</taxon>
        <taxon>Pseudomonadota</taxon>
        <taxon>Alphaproteobacteria</taxon>
        <taxon>Sphingomonadales</taxon>
        <taxon>Erythrobacteraceae</taxon>
        <taxon>Croceibacterium</taxon>
    </lineage>
</organism>
<accession>A0ABS5W3K6</accession>
<dbReference type="PANTHER" id="PTHR12526">
    <property type="entry name" value="GLYCOSYLTRANSFERASE"/>
    <property type="match status" value="1"/>
</dbReference>
<evidence type="ECO:0000313" key="1">
    <source>
        <dbReference type="EMBL" id="MBT2133897.1"/>
    </source>
</evidence>
<dbReference type="SUPFAM" id="SSF53756">
    <property type="entry name" value="UDP-Glycosyltransferase/glycogen phosphorylase"/>
    <property type="match status" value="1"/>
</dbReference>
<keyword evidence="2" id="KW-1185">Reference proteome</keyword>
<protein>
    <submittedName>
        <fullName evidence="1">TIGR03087 family PEP-CTERM/XrtA system glycosyltransferase</fullName>
    </submittedName>
</protein>